<dbReference type="GO" id="GO:0008410">
    <property type="term" value="F:CoA-transferase activity"/>
    <property type="evidence" value="ECO:0007669"/>
    <property type="project" value="TreeGrafter"/>
</dbReference>
<dbReference type="Proteomes" id="UP000325743">
    <property type="component" value="Chromosome 1"/>
</dbReference>
<dbReference type="SUPFAM" id="SSF89796">
    <property type="entry name" value="CoA-transferase family III (CaiB/BaiF)"/>
    <property type="match status" value="1"/>
</dbReference>
<gene>
    <name evidence="3" type="ORF">D2917_06720</name>
</gene>
<dbReference type="InterPro" id="IPR023606">
    <property type="entry name" value="CoA-Trfase_III_dom_1_sf"/>
</dbReference>
<evidence type="ECO:0000256" key="2">
    <source>
        <dbReference type="SAM" id="MobiDB-lite"/>
    </source>
</evidence>
<dbReference type="PANTHER" id="PTHR48207">
    <property type="entry name" value="SUCCINATE--HYDROXYMETHYLGLUTARATE COA-TRANSFERASE"/>
    <property type="match status" value="1"/>
</dbReference>
<evidence type="ECO:0000313" key="4">
    <source>
        <dbReference type="Proteomes" id="UP000325743"/>
    </source>
</evidence>
<dbReference type="Pfam" id="PF02515">
    <property type="entry name" value="CoA_transf_3"/>
    <property type="match status" value="1"/>
</dbReference>
<evidence type="ECO:0000313" key="3">
    <source>
        <dbReference type="EMBL" id="QEZ45129.1"/>
    </source>
</evidence>
<sequence length="411" mass="44538">MSDLGQNAGPLAGVRVLDLTSVIMGPVCTQILADYGATVIKVEPPEGDVMRHAGSKRAAGMGSMFLHVNQGKQSVVLDLKREADIARLREMLPAFDVLVHNVRPQAMRRLGLDDEAVRKLNPTLVYVELTGYADGGPMHGRAAYDDVIQAQTGLADLFARQTGGPPQYVPALIADRVTGLTAAHATIAALHGRQHTGRGDTLRVSMFETIAAFILGDHLGGASFDPAAGPMGYSRLLTPHRKPYKTKDGYIAAVVYNDKHWRSFFEAIGEVSTLEADARFQTAAARADNYDTIYGYLSDVMATRTTEEWVALLEGADIPHARVNRVEDLLDDAQLRAVGFFDERNFGDVGQRRIVARFRSPAARNDLATPAPSLGAEQQKLDTEYGRPETCDAASIGKGCGDASNCQRYQP</sequence>
<evidence type="ECO:0000256" key="1">
    <source>
        <dbReference type="ARBA" id="ARBA00022679"/>
    </source>
</evidence>
<dbReference type="InterPro" id="IPR050483">
    <property type="entry name" value="CoA-transferase_III_domain"/>
</dbReference>
<proteinExistence type="predicted"/>
<dbReference type="PANTHER" id="PTHR48207:SF4">
    <property type="entry name" value="BLL6097 PROTEIN"/>
    <property type="match status" value="1"/>
</dbReference>
<dbReference type="Gene3D" id="3.40.50.10540">
    <property type="entry name" value="Crotonobetainyl-coa:carnitine coa-transferase, domain 1"/>
    <property type="match status" value="1"/>
</dbReference>
<dbReference type="AlphaFoldDB" id="A0A5P3VJZ6"/>
<feature type="region of interest" description="Disordered" evidence="2">
    <location>
        <begin position="366"/>
        <end position="387"/>
    </location>
</feature>
<reference evidence="3 4" key="1">
    <citation type="submission" date="2018-09" db="EMBL/GenBank/DDBJ databases">
        <title>Complete genome sequence of Cupriavidus oxalaticus T2, a bacterium capable of phenol tolerance and degradation.</title>
        <authorList>
            <person name="Yan J."/>
        </authorList>
    </citation>
    <scope>NUCLEOTIDE SEQUENCE [LARGE SCALE GENOMIC DNA]</scope>
    <source>
        <strain evidence="3 4">T2</strain>
    </source>
</reference>
<accession>A0A5P3VJZ6</accession>
<name>A0A5P3VJZ6_9BURK</name>
<dbReference type="RefSeq" id="WP_151070876.1">
    <property type="nucleotide sequence ID" value="NZ_CP032518.1"/>
</dbReference>
<dbReference type="InterPro" id="IPR044855">
    <property type="entry name" value="CoA-Trfase_III_dom3_sf"/>
</dbReference>
<dbReference type="InterPro" id="IPR003673">
    <property type="entry name" value="CoA-Trfase_fam_III"/>
</dbReference>
<dbReference type="EMBL" id="CP032518">
    <property type="protein sequence ID" value="QEZ45129.1"/>
    <property type="molecule type" value="Genomic_DNA"/>
</dbReference>
<dbReference type="Gene3D" id="3.30.1540.10">
    <property type="entry name" value="formyl-coa transferase, domain 3"/>
    <property type="match status" value="1"/>
</dbReference>
<keyword evidence="1 3" id="KW-0808">Transferase</keyword>
<protein>
    <submittedName>
        <fullName evidence="3">CoA transferase</fullName>
    </submittedName>
</protein>
<organism evidence="3 4">
    <name type="scientific">Cupriavidus oxalaticus</name>
    <dbReference type="NCBI Taxonomy" id="96344"/>
    <lineage>
        <taxon>Bacteria</taxon>
        <taxon>Pseudomonadati</taxon>
        <taxon>Pseudomonadota</taxon>
        <taxon>Betaproteobacteria</taxon>
        <taxon>Burkholderiales</taxon>
        <taxon>Burkholderiaceae</taxon>
        <taxon>Cupriavidus</taxon>
    </lineage>
</organism>